<dbReference type="InterPro" id="IPR050678">
    <property type="entry name" value="DNA_Partitioning_ATPase"/>
</dbReference>
<dbReference type="PANTHER" id="PTHR13696">
    <property type="entry name" value="P-LOOP CONTAINING NUCLEOSIDE TRIPHOSPHATE HYDROLASE"/>
    <property type="match status" value="1"/>
</dbReference>
<keyword evidence="6" id="KW-1185">Reference proteome</keyword>
<feature type="region of interest" description="Disordered" evidence="3">
    <location>
        <begin position="1"/>
        <end position="56"/>
    </location>
</feature>
<dbReference type="EMBL" id="FOLB01000014">
    <property type="protein sequence ID" value="SFC90974.1"/>
    <property type="molecule type" value="Genomic_DNA"/>
</dbReference>
<name>A0A1I1MZU2_9ACTN</name>
<dbReference type="Gene3D" id="3.40.50.300">
    <property type="entry name" value="P-loop containing nucleotide triphosphate hydrolases"/>
    <property type="match status" value="1"/>
</dbReference>
<dbReference type="SUPFAM" id="SSF52540">
    <property type="entry name" value="P-loop containing nucleoside triphosphate hydrolases"/>
    <property type="match status" value="1"/>
</dbReference>
<reference evidence="5 6" key="1">
    <citation type="submission" date="2016-10" db="EMBL/GenBank/DDBJ databases">
        <authorList>
            <person name="de Groot N.N."/>
        </authorList>
    </citation>
    <scope>NUCLEOTIDE SEQUENCE [LARGE SCALE GENOMIC DNA]</scope>
    <source>
        <strain evidence="5 6">CGMCC 1.7056</strain>
    </source>
</reference>
<feature type="domain" description="AAA" evidence="4">
    <location>
        <begin position="107"/>
        <end position="292"/>
    </location>
</feature>
<dbReference type="CDD" id="cd02042">
    <property type="entry name" value="ParAB_family"/>
    <property type="match status" value="1"/>
</dbReference>
<gene>
    <name evidence="5" type="ORF">SAMN04487968_11424</name>
</gene>
<evidence type="ECO:0000256" key="2">
    <source>
        <dbReference type="ARBA" id="ARBA00059092"/>
    </source>
</evidence>
<dbReference type="STRING" id="574651.SAMN04487968_11424"/>
<dbReference type="Pfam" id="PF13614">
    <property type="entry name" value="AAA_31"/>
    <property type="match status" value="1"/>
</dbReference>
<feature type="compositionally biased region" description="Basic and acidic residues" evidence="3">
    <location>
        <begin position="1"/>
        <end position="10"/>
    </location>
</feature>
<sequence length="371" mass="39425">MTEGDQRDQVQPEFSTDRNTPPERDYPQNAHSHPQDTDAARQAPPEDVSRETAPVSGYRVKTAADLAAFSTSIADAETPLARAAENIVLARIGSQSRPAMPRPTATRTFVVANQKGGVGKTTSTVNVAAALAQLGQRVLVIDLDPQGNASTALSVEHFQGTPGTYELLVDGMPLADVAVAAPELLGLDVVPATIDLAGAEIELVSVVARESRLQKALRADPRVGDAETAGEDRWDYVIIDCPPSLGLLTINALVAGAELLIPIQAEYYALEGLGQLLKTVDMVRAHLNPDLAVSTILITMFDARTRLASGVADEVKAHFGDQVLRTYIPRSVRVSEAPSYGQTVMTYDPGSPGALSYLEAAREIATKGAPR</sequence>
<evidence type="ECO:0000256" key="3">
    <source>
        <dbReference type="SAM" id="MobiDB-lite"/>
    </source>
</evidence>
<comment type="similarity">
    <text evidence="1">Belongs to the ParA family.</text>
</comment>
<dbReference type="Proteomes" id="UP000198832">
    <property type="component" value="Unassembled WGS sequence"/>
</dbReference>
<protein>
    <submittedName>
        <fullName evidence="5">Chromosome partitioning protein</fullName>
    </submittedName>
</protein>
<dbReference type="InterPro" id="IPR025669">
    <property type="entry name" value="AAA_dom"/>
</dbReference>
<dbReference type="AlphaFoldDB" id="A0A1I1MZU2"/>
<accession>A0A1I1MZU2</accession>
<organism evidence="5 6">
    <name type="scientific">Nocardioides terrae</name>
    <dbReference type="NCBI Taxonomy" id="574651"/>
    <lineage>
        <taxon>Bacteria</taxon>
        <taxon>Bacillati</taxon>
        <taxon>Actinomycetota</taxon>
        <taxon>Actinomycetes</taxon>
        <taxon>Propionibacteriales</taxon>
        <taxon>Nocardioidaceae</taxon>
        <taxon>Nocardioides</taxon>
    </lineage>
</organism>
<evidence type="ECO:0000313" key="6">
    <source>
        <dbReference type="Proteomes" id="UP000198832"/>
    </source>
</evidence>
<evidence type="ECO:0000256" key="1">
    <source>
        <dbReference type="ARBA" id="ARBA00006976"/>
    </source>
</evidence>
<evidence type="ECO:0000313" key="5">
    <source>
        <dbReference type="EMBL" id="SFC90974.1"/>
    </source>
</evidence>
<dbReference type="InterPro" id="IPR027417">
    <property type="entry name" value="P-loop_NTPase"/>
</dbReference>
<proteinExistence type="inferred from homology"/>
<evidence type="ECO:0000259" key="4">
    <source>
        <dbReference type="Pfam" id="PF13614"/>
    </source>
</evidence>
<dbReference type="PANTHER" id="PTHR13696:SF52">
    <property type="entry name" value="PARA FAMILY PROTEIN CT_582"/>
    <property type="match status" value="1"/>
</dbReference>
<dbReference type="FunFam" id="3.40.50.300:FF:000285">
    <property type="entry name" value="Sporulation initiation inhibitor Soj"/>
    <property type="match status" value="1"/>
</dbReference>
<comment type="function">
    <text evidence="2">May play a role in septum formation.</text>
</comment>